<keyword evidence="2" id="KW-1185">Reference proteome</keyword>
<dbReference type="Proteomes" id="UP000823775">
    <property type="component" value="Unassembled WGS sequence"/>
</dbReference>
<reference evidence="1 2" key="1">
    <citation type="journal article" date="2021" name="BMC Genomics">
        <title>Datura genome reveals duplications of psychoactive alkaloid biosynthetic genes and high mutation rate following tissue culture.</title>
        <authorList>
            <person name="Rajewski A."/>
            <person name="Carter-House D."/>
            <person name="Stajich J."/>
            <person name="Litt A."/>
        </authorList>
    </citation>
    <scope>NUCLEOTIDE SEQUENCE [LARGE SCALE GENOMIC DNA]</scope>
    <source>
        <strain evidence="1">AR-01</strain>
    </source>
</reference>
<sequence>MHPVGSDVPVCFIITCTGRSERKYESKAEKTLAKEHIKLYFKGHASLQNHYNKTKLKIKLRFTMKYSYFTYTPQRLNMKTILANLEGQQNIQQLIMLKAIE</sequence>
<organism evidence="1 2">
    <name type="scientific">Datura stramonium</name>
    <name type="common">Jimsonweed</name>
    <name type="synonym">Common thornapple</name>
    <dbReference type="NCBI Taxonomy" id="4076"/>
    <lineage>
        <taxon>Eukaryota</taxon>
        <taxon>Viridiplantae</taxon>
        <taxon>Streptophyta</taxon>
        <taxon>Embryophyta</taxon>
        <taxon>Tracheophyta</taxon>
        <taxon>Spermatophyta</taxon>
        <taxon>Magnoliopsida</taxon>
        <taxon>eudicotyledons</taxon>
        <taxon>Gunneridae</taxon>
        <taxon>Pentapetalae</taxon>
        <taxon>asterids</taxon>
        <taxon>lamiids</taxon>
        <taxon>Solanales</taxon>
        <taxon>Solanaceae</taxon>
        <taxon>Solanoideae</taxon>
        <taxon>Datureae</taxon>
        <taxon>Datura</taxon>
    </lineage>
</organism>
<name>A0ABS8VEE7_DATST</name>
<accession>A0ABS8VEE7</accession>
<comment type="caution">
    <text evidence="1">The sequence shown here is derived from an EMBL/GenBank/DDBJ whole genome shotgun (WGS) entry which is preliminary data.</text>
</comment>
<evidence type="ECO:0000313" key="2">
    <source>
        <dbReference type="Proteomes" id="UP000823775"/>
    </source>
</evidence>
<protein>
    <submittedName>
        <fullName evidence="1">Uncharacterized protein</fullName>
    </submittedName>
</protein>
<proteinExistence type="predicted"/>
<dbReference type="EMBL" id="JACEIK010004493">
    <property type="protein sequence ID" value="MCD9645658.1"/>
    <property type="molecule type" value="Genomic_DNA"/>
</dbReference>
<evidence type="ECO:0000313" key="1">
    <source>
        <dbReference type="EMBL" id="MCD9645658.1"/>
    </source>
</evidence>
<gene>
    <name evidence="1" type="ORF">HAX54_034720</name>
</gene>